<dbReference type="Proteomes" id="UP000676336">
    <property type="component" value="Unassembled WGS sequence"/>
</dbReference>
<dbReference type="AlphaFoldDB" id="A0A8S3K7M4"/>
<comment type="caution">
    <text evidence="3">The sequence shown here is derived from an EMBL/GenBank/DDBJ whole genome shotgun (WGS) entry which is preliminary data.</text>
</comment>
<protein>
    <submittedName>
        <fullName evidence="3">Uncharacterized protein</fullName>
    </submittedName>
</protein>
<dbReference type="EMBL" id="CAJOBI010366824">
    <property type="protein sequence ID" value="CAF5228497.1"/>
    <property type="molecule type" value="Genomic_DNA"/>
</dbReference>
<sequence>FTAFSAIANLQSSLNTDANVGVNSLSIIYACLLLSATFLPHPSIATFGLKWTIVISQIP</sequence>
<dbReference type="PANTHER" id="PTHR19444:SF13">
    <property type="entry name" value="PROTEIN UNC-93 HOMOLOG A"/>
    <property type="match status" value="1"/>
</dbReference>
<feature type="non-terminal residue" evidence="3">
    <location>
        <position position="1"/>
    </location>
</feature>
<evidence type="ECO:0000313" key="3">
    <source>
        <dbReference type="EMBL" id="CAF5228497.1"/>
    </source>
</evidence>
<feature type="transmembrane region" description="Helical" evidence="2">
    <location>
        <begin position="20"/>
        <end position="40"/>
    </location>
</feature>
<evidence type="ECO:0000256" key="1">
    <source>
        <dbReference type="ARBA" id="ARBA00009172"/>
    </source>
</evidence>
<gene>
    <name evidence="3" type="ORF">SMN809_LOCUS85785</name>
</gene>
<name>A0A8S3K7M4_9BILA</name>
<dbReference type="PANTHER" id="PTHR19444">
    <property type="entry name" value="UNC-93 RELATED"/>
    <property type="match status" value="1"/>
</dbReference>
<keyword evidence="2" id="KW-1133">Transmembrane helix</keyword>
<evidence type="ECO:0000313" key="4">
    <source>
        <dbReference type="Proteomes" id="UP000676336"/>
    </source>
</evidence>
<dbReference type="InterPro" id="IPR051951">
    <property type="entry name" value="UNC-93_regulatory"/>
</dbReference>
<reference evidence="3" key="1">
    <citation type="submission" date="2021-02" db="EMBL/GenBank/DDBJ databases">
        <authorList>
            <person name="Nowell W R."/>
        </authorList>
    </citation>
    <scope>NUCLEOTIDE SEQUENCE</scope>
</reference>
<accession>A0A8S3K7M4</accession>
<evidence type="ECO:0000256" key="2">
    <source>
        <dbReference type="SAM" id="Phobius"/>
    </source>
</evidence>
<organism evidence="3 4">
    <name type="scientific">Rotaria magnacalcarata</name>
    <dbReference type="NCBI Taxonomy" id="392030"/>
    <lineage>
        <taxon>Eukaryota</taxon>
        <taxon>Metazoa</taxon>
        <taxon>Spiralia</taxon>
        <taxon>Gnathifera</taxon>
        <taxon>Rotifera</taxon>
        <taxon>Eurotatoria</taxon>
        <taxon>Bdelloidea</taxon>
        <taxon>Philodinida</taxon>
        <taxon>Philodinidae</taxon>
        <taxon>Rotaria</taxon>
    </lineage>
</organism>
<comment type="similarity">
    <text evidence="1">Belongs to the unc-93 family.</text>
</comment>
<proteinExistence type="inferred from homology"/>
<keyword evidence="2" id="KW-0472">Membrane</keyword>
<keyword evidence="2" id="KW-0812">Transmembrane</keyword>